<keyword evidence="1" id="KW-1133">Transmembrane helix</keyword>
<keyword evidence="3" id="KW-1185">Reference proteome</keyword>
<accession>A0A6N9Q5H9</accession>
<evidence type="ECO:0008006" key="4">
    <source>
        <dbReference type="Google" id="ProtNLM"/>
    </source>
</evidence>
<keyword evidence="1" id="KW-0812">Transmembrane</keyword>
<name>A0A6N9Q5H9_9BACL</name>
<comment type="caution">
    <text evidence="2">The sequence shown here is derived from an EMBL/GenBank/DDBJ whole genome shotgun (WGS) entry which is preliminary data.</text>
</comment>
<evidence type="ECO:0000313" key="2">
    <source>
        <dbReference type="EMBL" id="NBI30086.1"/>
    </source>
</evidence>
<protein>
    <recommendedName>
        <fullName evidence="4">Double zinc ribbon</fullName>
    </recommendedName>
</protein>
<dbReference type="Proteomes" id="UP000448943">
    <property type="component" value="Unassembled WGS sequence"/>
</dbReference>
<evidence type="ECO:0000313" key="3">
    <source>
        <dbReference type="Proteomes" id="UP000448943"/>
    </source>
</evidence>
<evidence type="ECO:0000256" key="1">
    <source>
        <dbReference type="SAM" id="Phobius"/>
    </source>
</evidence>
<dbReference type="RefSeq" id="WP_160646891.1">
    <property type="nucleotide sequence ID" value="NZ_SIJB01000029.1"/>
</dbReference>
<dbReference type="EMBL" id="SIJB01000029">
    <property type="protein sequence ID" value="NBI30086.1"/>
    <property type="molecule type" value="Genomic_DNA"/>
</dbReference>
<dbReference type="AlphaFoldDB" id="A0A6N9Q5H9"/>
<feature type="transmembrane region" description="Helical" evidence="1">
    <location>
        <begin position="6"/>
        <end position="24"/>
    </location>
</feature>
<keyword evidence="1" id="KW-0472">Membrane</keyword>
<organism evidence="2 3">
    <name type="scientific">Chengkuizengella marina</name>
    <dbReference type="NCBI Taxonomy" id="2507566"/>
    <lineage>
        <taxon>Bacteria</taxon>
        <taxon>Bacillati</taxon>
        <taxon>Bacillota</taxon>
        <taxon>Bacilli</taxon>
        <taxon>Bacillales</taxon>
        <taxon>Paenibacillaceae</taxon>
        <taxon>Chengkuizengella</taxon>
    </lineage>
</organism>
<gene>
    <name evidence="2" type="ORF">ERL59_14135</name>
</gene>
<dbReference type="OrthoDB" id="2622611at2"/>
<proteinExistence type="predicted"/>
<sequence>MGLIYIIITFLFFFILYLVIQSAINNSELTEALKQLNQKLEKSGLIQEESQKEEDENLVTVNYENCPGCDEKILLNKEECSTCGTVLNKESCPACGAQVFQDIECNSCGLKLRDN</sequence>
<reference evidence="2 3" key="1">
    <citation type="submission" date="2019-01" db="EMBL/GenBank/DDBJ databases">
        <title>Chengkuizengella sp. nov., isolated from deep-sea sediment of East Pacific Ocean.</title>
        <authorList>
            <person name="Yang J."/>
            <person name="Lai Q."/>
            <person name="Shao Z."/>
        </authorList>
    </citation>
    <scope>NUCLEOTIDE SEQUENCE [LARGE SCALE GENOMIC DNA]</scope>
    <source>
        <strain evidence="2 3">YPA3-1-1</strain>
    </source>
</reference>